<dbReference type="VEuPathDB" id="VectorBase:MDOMA2_020122"/>
<protein>
    <submittedName>
        <fullName evidence="1">Uncharacterized protein</fullName>
    </submittedName>
</protein>
<sequence length="223" mass="26313">MSVQFLFLSSLGLFSWIILCYLKKVEEYLMYSPENIDEHNAFQTLKMEQNDFSYLPTIPQYHVKEFYVNFICLLACICVLAKVAVVTEGYLARELYKQIKTLTNFEQNLQKPHADCILKRSKDALVQHVHKLERQNFELKLELRNAYRQRSGPGNVYISNKYFHISNCNSKKLDDSNDIWMKYLLMQRDPYNNCNTTCTKCDAFVPVVMSSQEISDLFHHLMY</sequence>
<dbReference type="AlphaFoldDB" id="A0A1I8NFA5"/>
<accession>A0A1I8NFA5</accession>
<name>A0A1I8NFA5_MUSDO</name>
<proteinExistence type="predicted"/>
<dbReference type="VEuPathDB" id="VectorBase:MDOA014571"/>
<evidence type="ECO:0000313" key="1">
    <source>
        <dbReference type="EnsemblMetazoa" id="MDOA014571-PB"/>
    </source>
</evidence>
<organism evidence="1">
    <name type="scientific">Musca domestica</name>
    <name type="common">House fly</name>
    <dbReference type="NCBI Taxonomy" id="7370"/>
    <lineage>
        <taxon>Eukaryota</taxon>
        <taxon>Metazoa</taxon>
        <taxon>Ecdysozoa</taxon>
        <taxon>Arthropoda</taxon>
        <taxon>Hexapoda</taxon>
        <taxon>Insecta</taxon>
        <taxon>Pterygota</taxon>
        <taxon>Neoptera</taxon>
        <taxon>Endopterygota</taxon>
        <taxon>Diptera</taxon>
        <taxon>Brachycera</taxon>
        <taxon>Muscomorpha</taxon>
        <taxon>Muscoidea</taxon>
        <taxon>Muscidae</taxon>
        <taxon>Musca</taxon>
    </lineage>
</organism>
<reference evidence="1" key="1">
    <citation type="submission" date="2020-05" db="UniProtKB">
        <authorList>
            <consortium name="EnsemblMetazoa"/>
        </authorList>
    </citation>
    <scope>IDENTIFICATION</scope>
    <source>
        <strain evidence="1">Aabys</strain>
    </source>
</reference>
<dbReference type="EnsemblMetazoa" id="MDOA014571-RB">
    <property type="protein sequence ID" value="MDOA014571-PB"/>
    <property type="gene ID" value="MDOA014571"/>
</dbReference>